<dbReference type="InterPro" id="IPR025330">
    <property type="entry name" value="DUF4236"/>
</dbReference>
<accession>A0A1I4M9K4</accession>
<organism evidence="3 4">
    <name type="scientific">Halanaerobium salsuginis</name>
    <dbReference type="NCBI Taxonomy" id="29563"/>
    <lineage>
        <taxon>Bacteria</taxon>
        <taxon>Bacillati</taxon>
        <taxon>Bacillota</taxon>
        <taxon>Clostridia</taxon>
        <taxon>Halanaerobiales</taxon>
        <taxon>Halanaerobiaceae</taxon>
        <taxon>Halanaerobium</taxon>
    </lineage>
</organism>
<keyword evidence="1" id="KW-0472">Membrane</keyword>
<keyword evidence="4" id="KW-1185">Reference proteome</keyword>
<evidence type="ECO:0000313" key="3">
    <source>
        <dbReference type="EMBL" id="SFL99617.1"/>
    </source>
</evidence>
<feature type="domain" description="DUF4236" evidence="2">
    <location>
        <begin position="3"/>
        <end position="56"/>
    </location>
</feature>
<gene>
    <name evidence="3" type="ORF">SAMN02983006_02537</name>
</gene>
<reference evidence="3 4" key="1">
    <citation type="submission" date="2016-10" db="EMBL/GenBank/DDBJ databases">
        <authorList>
            <person name="de Groot N.N."/>
        </authorList>
    </citation>
    <scope>NUCLEOTIDE SEQUENCE [LARGE SCALE GENOMIC DNA]</scope>
    <source>
        <strain evidence="3 4">ATCC 51327</strain>
    </source>
</reference>
<feature type="transmembrane region" description="Helical" evidence="1">
    <location>
        <begin position="125"/>
        <end position="146"/>
    </location>
</feature>
<dbReference type="STRING" id="29563.SAMN02983006_02537"/>
<evidence type="ECO:0000313" key="4">
    <source>
        <dbReference type="Proteomes" id="UP000199006"/>
    </source>
</evidence>
<proteinExistence type="predicted"/>
<dbReference type="Pfam" id="PF14020">
    <property type="entry name" value="DUF4236"/>
    <property type="match status" value="1"/>
</dbReference>
<dbReference type="AlphaFoldDB" id="A0A1I4M9K4"/>
<sequence length="380" mass="44233">MAFKFRKRVKVFPGFYVNLSKSGMSATVGMKGLNVNVGKKGTYLNTGIPGTGIYDRKRISGPKNNNIPRNNELSSIPEDAVEIKSYKPELITSEGLYGLKESIINAKIVKEELKKESNKLSFHKTISMLLMIISYILIIGFFIKWFKINFKEKSTAAQDAKDKYEDFKLDIDFNMDDSILDDYLVLKKNFKKLIEVETIWDITSSKYVDRVKERSSASTSVTRNKVLFSKSSLDFIDTEYEALKLQNANGGDLYIYPGFIVMLNNHNNEFGLVDFRDIKFDYYPQRFVEEERVPRDTKIVDRTWRYVNKNGSPDKRYKNNYEIPIVLYFEMNIKTLKGLNESYQFSNPDVGQLFCESFENYKNSLQKMNWKKDADEQNIR</sequence>
<protein>
    <recommendedName>
        <fullName evidence="2">DUF4236 domain-containing protein</fullName>
    </recommendedName>
</protein>
<dbReference type="OrthoDB" id="983149at2"/>
<keyword evidence="1" id="KW-1133">Transmembrane helix</keyword>
<evidence type="ECO:0000256" key="1">
    <source>
        <dbReference type="SAM" id="Phobius"/>
    </source>
</evidence>
<evidence type="ECO:0000259" key="2">
    <source>
        <dbReference type="Pfam" id="PF14020"/>
    </source>
</evidence>
<dbReference type="RefSeq" id="WP_089862542.1">
    <property type="nucleotide sequence ID" value="NZ_FOTI01000050.1"/>
</dbReference>
<dbReference type="Proteomes" id="UP000199006">
    <property type="component" value="Unassembled WGS sequence"/>
</dbReference>
<keyword evidence="1" id="KW-0812">Transmembrane</keyword>
<dbReference type="EMBL" id="FOTI01000050">
    <property type="protein sequence ID" value="SFL99617.1"/>
    <property type="molecule type" value="Genomic_DNA"/>
</dbReference>
<name>A0A1I4M9K4_9FIRM</name>